<comment type="caution">
    <text evidence="8">The sequence shown here is derived from an EMBL/GenBank/DDBJ whole genome shotgun (WGS) entry which is preliminary data.</text>
</comment>
<evidence type="ECO:0000256" key="2">
    <source>
        <dbReference type="ARBA" id="ARBA00005811"/>
    </source>
</evidence>
<keyword evidence="7" id="KW-0813">Transport</keyword>
<evidence type="ECO:0000256" key="5">
    <source>
        <dbReference type="ARBA" id="ARBA00022989"/>
    </source>
</evidence>
<name>A0A934X0N3_9BACT</name>
<gene>
    <name evidence="8" type="ORF">JKA74_14875</name>
</gene>
<keyword evidence="7" id="KW-0653">Protein transport</keyword>
<dbReference type="GO" id="GO:0005886">
    <property type="term" value="C:plasma membrane"/>
    <property type="evidence" value="ECO:0007669"/>
    <property type="project" value="UniProtKB-SubCell"/>
</dbReference>
<organism evidence="8 9">
    <name type="scientific">Marivirga aurantiaca</name>
    <dbReference type="NCBI Taxonomy" id="2802615"/>
    <lineage>
        <taxon>Bacteria</taxon>
        <taxon>Pseudomonadati</taxon>
        <taxon>Bacteroidota</taxon>
        <taxon>Cytophagia</taxon>
        <taxon>Cytophagales</taxon>
        <taxon>Marivirgaceae</taxon>
        <taxon>Marivirga</taxon>
    </lineage>
</organism>
<dbReference type="AlphaFoldDB" id="A0A934X0N3"/>
<evidence type="ECO:0000256" key="4">
    <source>
        <dbReference type="ARBA" id="ARBA00022692"/>
    </source>
</evidence>
<dbReference type="RefSeq" id="WP_201432006.1">
    <property type="nucleotide sequence ID" value="NZ_JAEQBW010000007.1"/>
</dbReference>
<dbReference type="GO" id="GO:0015031">
    <property type="term" value="P:protein transport"/>
    <property type="evidence" value="ECO:0007669"/>
    <property type="project" value="UniProtKB-KW"/>
</dbReference>
<comment type="subcellular location">
    <subcellularLocation>
        <location evidence="1">Cell membrane</location>
        <topology evidence="1">Single-pass membrane protein</topology>
    </subcellularLocation>
    <subcellularLocation>
        <location evidence="7">Cell membrane</location>
        <topology evidence="7">Single-pass type II membrane protein</topology>
    </subcellularLocation>
</comment>
<evidence type="ECO:0000313" key="9">
    <source>
        <dbReference type="Proteomes" id="UP000611723"/>
    </source>
</evidence>
<accession>A0A934X0N3</accession>
<keyword evidence="3" id="KW-1003">Cell membrane</keyword>
<comment type="similarity">
    <text evidence="2 7">Belongs to the ExbD/TolR family.</text>
</comment>
<keyword evidence="6" id="KW-0472">Membrane</keyword>
<reference evidence="8" key="1">
    <citation type="submission" date="2021-01" db="EMBL/GenBank/DDBJ databases">
        <title>Marivirga aurantiaca sp. nov., isolated from intertidal surface sediments.</title>
        <authorList>
            <person name="Zhang M."/>
        </authorList>
    </citation>
    <scope>NUCLEOTIDE SEQUENCE</scope>
    <source>
        <strain evidence="8">S37H4</strain>
    </source>
</reference>
<dbReference type="Proteomes" id="UP000611723">
    <property type="component" value="Unassembled WGS sequence"/>
</dbReference>
<dbReference type="InterPro" id="IPR003400">
    <property type="entry name" value="ExbD"/>
</dbReference>
<evidence type="ECO:0000313" key="8">
    <source>
        <dbReference type="EMBL" id="MBK6266327.1"/>
    </source>
</evidence>
<dbReference type="Pfam" id="PF02472">
    <property type="entry name" value="ExbD"/>
    <property type="match status" value="1"/>
</dbReference>
<protein>
    <submittedName>
        <fullName evidence="8">Biopolymer transporter ExbD</fullName>
    </submittedName>
</protein>
<keyword evidence="4 7" id="KW-0812">Transmembrane</keyword>
<dbReference type="EMBL" id="JAEQBW010000007">
    <property type="protein sequence ID" value="MBK6266327.1"/>
    <property type="molecule type" value="Genomic_DNA"/>
</dbReference>
<evidence type="ECO:0000256" key="6">
    <source>
        <dbReference type="ARBA" id="ARBA00023136"/>
    </source>
</evidence>
<evidence type="ECO:0000256" key="7">
    <source>
        <dbReference type="RuleBase" id="RU003879"/>
    </source>
</evidence>
<proteinExistence type="inferred from homology"/>
<dbReference type="GO" id="GO:0022857">
    <property type="term" value="F:transmembrane transporter activity"/>
    <property type="evidence" value="ECO:0007669"/>
    <property type="project" value="InterPro"/>
</dbReference>
<evidence type="ECO:0000256" key="3">
    <source>
        <dbReference type="ARBA" id="ARBA00022475"/>
    </source>
</evidence>
<evidence type="ECO:0000256" key="1">
    <source>
        <dbReference type="ARBA" id="ARBA00004162"/>
    </source>
</evidence>
<sequence length="157" mass="17977">MSKFKKKTSASQDIPTAALPDIIFMLLFFFMVTTVLRETDILVEQNIPKAEQLRKIERKSLVSYLYIGKPKKAEVYGEEAKIQANDVFIEPKDVLLWVANEKDKLAEQERDKITIALKVDSEAKMGVISDVQQQLREANARKLMYNTRVLTEQQAGL</sequence>
<keyword evidence="9" id="KW-1185">Reference proteome</keyword>
<keyword evidence="5" id="KW-1133">Transmembrane helix</keyword>